<dbReference type="PANTHER" id="PTHR31120:SF6">
    <property type="entry name" value="METALLOPROTEASE TIKI HOMOLOG"/>
    <property type="match status" value="1"/>
</dbReference>
<keyword evidence="14" id="KW-1185">Reference proteome</keyword>
<evidence type="ECO:0000256" key="12">
    <source>
        <dbReference type="ARBA" id="ARBA00023180"/>
    </source>
</evidence>
<comment type="caution">
    <text evidence="13">The sequence shown here is derived from an EMBL/GenBank/DDBJ whole genome shotgun (WGS) entry which is preliminary data.</text>
</comment>
<dbReference type="RefSeq" id="WP_004368411.1">
    <property type="nucleotide sequence ID" value="NZ_GL833118.1"/>
</dbReference>
<organism evidence="13 14">
    <name type="scientific">Hoylesella oralis ATCC 33269</name>
    <dbReference type="NCBI Taxonomy" id="873533"/>
    <lineage>
        <taxon>Bacteria</taxon>
        <taxon>Pseudomonadati</taxon>
        <taxon>Bacteroidota</taxon>
        <taxon>Bacteroidia</taxon>
        <taxon>Bacteroidales</taxon>
        <taxon>Prevotellaceae</taxon>
        <taxon>Hoylesella</taxon>
    </lineage>
</organism>
<dbReference type="PANTHER" id="PTHR31120">
    <property type="entry name" value="METALLOPROTEASE TIKI"/>
    <property type="match status" value="1"/>
</dbReference>
<protein>
    <submittedName>
        <fullName evidence="13">GumN protein</fullName>
    </submittedName>
</protein>
<keyword evidence="7" id="KW-0732">Signal</keyword>
<dbReference type="EMBL" id="AEPE02000004">
    <property type="protein sequence ID" value="EFZ37098.1"/>
    <property type="molecule type" value="Genomic_DNA"/>
</dbReference>
<comment type="cofactor">
    <cofactor evidence="2">
        <name>Co(2+)</name>
        <dbReference type="ChEBI" id="CHEBI:48828"/>
    </cofactor>
</comment>
<accession>E7RPQ5</accession>
<reference evidence="13" key="1">
    <citation type="submission" date="2011-01" db="EMBL/GenBank/DDBJ databases">
        <authorList>
            <person name="Muzny D."/>
            <person name="Qin X."/>
            <person name="Buhay C."/>
            <person name="Dugan-Rocha S."/>
            <person name="Ding Y."/>
            <person name="Chen G."/>
            <person name="Hawes A."/>
            <person name="Holder M."/>
            <person name="Jhangiani S."/>
            <person name="Johnson A."/>
            <person name="Khan Z."/>
            <person name="Li Z."/>
            <person name="Liu W."/>
            <person name="Liu X."/>
            <person name="Perez L."/>
            <person name="Shen H."/>
            <person name="Wang Q."/>
            <person name="Watt J."/>
            <person name="Xi L."/>
            <person name="Xin Y."/>
            <person name="Zhou J."/>
            <person name="Deng J."/>
            <person name="Jiang H."/>
            <person name="Liu Y."/>
            <person name="Qu J."/>
            <person name="Song X.-Z."/>
            <person name="Zhang L."/>
            <person name="Villasana D."/>
            <person name="Johnson A."/>
            <person name="Liu J."/>
            <person name="Liyanage D."/>
            <person name="Lorensuhewa L."/>
            <person name="Robinson T."/>
            <person name="Song A."/>
            <person name="Song B.-B."/>
            <person name="Dinh H."/>
            <person name="Thornton R."/>
            <person name="Coyle M."/>
            <person name="Francisco L."/>
            <person name="Jackson L."/>
            <person name="Javaid M."/>
            <person name="Korchina V."/>
            <person name="Kovar C."/>
            <person name="Mata R."/>
            <person name="Mathew T."/>
            <person name="Ngo R."/>
            <person name="Nguyen L."/>
            <person name="Nguyen N."/>
            <person name="Okwuonu G."/>
            <person name="Ongeri F."/>
            <person name="Pham C."/>
            <person name="Simmons D."/>
            <person name="Wilczek-Boney K."/>
            <person name="Hale W."/>
            <person name="Jakkamsetti A."/>
            <person name="Pham P."/>
            <person name="Ruth R."/>
            <person name="San Lucas F."/>
            <person name="Warren J."/>
            <person name="Zhang J."/>
            <person name="Zhao Z."/>
            <person name="Zhou C."/>
            <person name="Zhu D."/>
            <person name="Lee S."/>
            <person name="Bess C."/>
            <person name="Blankenburg K."/>
            <person name="Forbes L."/>
            <person name="Fu Q."/>
            <person name="Gubbala S."/>
            <person name="Hirani K."/>
            <person name="Jayaseelan J.C."/>
            <person name="Lara F."/>
            <person name="Munidasa M."/>
            <person name="Palculict T."/>
            <person name="Patil S."/>
            <person name="Pu L.-L."/>
            <person name="Saada N."/>
            <person name="Tang L."/>
            <person name="Weissenberger G."/>
            <person name="Zhu Y."/>
            <person name="Hemphill L."/>
            <person name="Shang Y."/>
            <person name="Youmans B."/>
            <person name="Ayvaz T."/>
            <person name="Ross M."/>
            <person name="Santibanez J."/>
            <person name="Aqrawi P."/>
            <person name="Gross S."/>
            <person name="Joshi V."/>
            <person name="Fowler G."/>
            <person name="Nazareth L."/>
            <person name="Reid J."/>
            <person name="Worley K."/>
            <person name="Petrosino J."/>
            <person name="Highlander S."/>
            <person name="Gibbs R."/>
        </authorList>
    </citation>
    <scope>NUCLEOTIDE SEQUENCE [LARGE SCALE GENOMIC DNA]</scope>
    <source>
        <strain evidence="13">ATCC 33269</strain>
    </source>
</reference>
<name>E7RPQ5_9BACT</name>
<comment type="subcellular location">
    <subcellularLocation>
        <location evidence="3">Membrane</location>
        <topology evidence="3">Single-pass type I membrane protein</topology>
    </subcellularLocation>
</comment>
<dbReference type="GO" id="GO:0004222">
    <property type="term" value="F:metalloendopeptidase activity"/>
    <property type="evidence" value="ECO:0007669"/>
    <property type="project" value="TreeGrafter"/>
</dbReference>
<evidence type="ECO:0000256" key="8">
    <source>
        <dbReference type="ARBA" id="ARBA00022801"/>
    </source>
</evidence>
<evidence type="ECO:0000256" key="4">
    <source>
        <dbReference type="ARBA" id="ARBA00022670"/>
    </source>
</evidence>
<evidence type="ECO:0000256" key="6">
    <source>
        <dbReference type="ARBA" id="ARBA00022723"/>
    </source>
</evidence>
<keyword evidence="6" id="KW-0479">Metal-binding</keyword>
<keyword evidence="4" id="KW-0645">Protease</keyword>
<evidence type="ECO:0000256" key="5">
    <source>
        <dbReference type="ARBA" id="ARBA00022692"/>
    </source>
</evidence>
<evidence type="ECO:0000256" key="10">
    <source>
        <dbReference type="ARBA" id="ARBA00023049"/>
    </source>
</evidence>
<keyword evidence="12" id="KW-0325">Glycoprotein</keyword>
<dbReference type="InterPro" id="IPR002816">
    <property type="entry name" value="TraB/PrgY/GumN_fam"/>
</dbReference>
<keyword evidence="10" id="KW-0482">Metalloprotease</keyword>
<sequence>MKRFFVSAFFSCFIVWGAQAQLLYKISGKELTKPSYIIGTYHLANVGFVESVPGLKNALDETEQVYGEVDMSDMRSTDNMQKIKRATTLPEGKKLSSLLTKDQLKRLNAYLKESMGADLNNPAVAKQFEQITPAALTTQLTLLMFMRNHMGEFDPMTTFDEYFQKQAKANNEPVGGLETVEFQIKTLFESTPLKRQVEQLMCLIDHAGFNEQMSERIVKAFYAQDLDAIKAAMDEKMHNNCDSSPEEENMLIYDRNADWAEKMPAIMAAKPTFFAVGVGHLPGDKGVLNLLRTAGYTVEGVK</sequence>
<evidence type="ECO:0000256" key="9">
    <source>
        <dbReference type="ARBA" id="ARBA00022989"/>
    </source>
</evidence>
<keyword evidence="9" id="KW-1133">Transmembrane helix</keyword>
<proteinExistence type="predicted"/>
<comment type="cofactor">
    <cofactor evidence="1">
        <name>Mn(2+)</name>
        <dbReference type="ChEBI" id="CHEBI:29035"/>
    </cofactor>
</comment>
<evidence type="ECO:0000256" key="1">
    <source>
        <dbReference type="ARBA" id="ARBA00001936"/>
    </source>
</evidence>
<gene>
    <name evidence="13" type="ORF">HMPREF0663_11156</name>
</gene>
<dbReference type="STRING" id="28134.SAMN05444288_1718"/>
<dbReference type="GO" id="GO:0006508">
    <property type="term" value="P:proteolysis"/>
    <property type="evidence" value="ECO:0007669"/>
    <property type="project" value="UniProtKB-KW"/>
</dbReference>
<dbReference type="eggNOG" id="COG3735">
    <property type="taxonomic scope" value="Bacteria"/>
</dbReference>
<keyword evidence="8" id="KW-0378">Hydrolase</keyword>
<dbReference type="Pfam" id="PF01963">
    <property type="entry name" value="TraB_PrgY_gumN"/>
    <property type="match status" value="1"/>
</dbReference>
<evidence type="ECO:0000256" key="2">
    <source>
        <dbReference type="ARBA" id="ARBA00001941"/>
    </source>
</evidence>
<evidence type="ECO:0000313" key="13">
    <source>
        <dbReference type="EMBL" id="EFZ37098.1"/>
    </source>
</evidence>
<dbReference type="CDD" id="cd14789">
    <property type="entry name" value="Tiki"/>
    <property type="match status" value="1"/>
</dbReference>
<evidence type="ECO:0000256" key="3">
    <source>
        <dbReference type="ARBA" id="ARBA00004479"/>
    </source>
</evidence>
<keyword evidence="5" id="KW-0812">Transmembrane</keyword>
<dbReference type="Proteomes" id="UP000005580">
    <property type="component" value="Unassembled WGS sequence"/>
</dbReference>
<dbReference type="GO" id="GO:0016020">
    <property type="term" value="C:membrane"/>
    <property type="evidence" value="ECO:0007669"/>
    <property type="project" value="UniProtKB-SubCell"/>
</dbReference>
<evidence type="ECO:0000256" key="7">
    <source>
        <dbReference type="ARBA" id="ARBA00022729"/>
    </source>
</evidence>
<evidence type="ECO:0000256" key="11">
    <source>
        <dbReference type="ARBA" id="ARBA00023136"/>
    </source>
</evidence>
<dbReference type="HOGENOM" id="CLU_057525_1_1_10"/>
<dbReference type="InterPro" id="IPR040230">
    <property type="entry name" value="TIKI1/2-like"/>
</dbReference>
<evidence type="ECO:0000313" key="14">
    <source>
        <dbReference type="Proteomes" id="UP000005580"/>
    </source>
</evidence>
<keyword evidence="11" id="KW-0472">Membrane</keyword>
<dbReference type="GO" id="GO:0030178">
    <property type="term" value="P:negative regulation of Wnt signaling pathway"/>
    <property type="evidence" value="ECO:0007669"/>
    <property type="project" value="InterPro"/>
</dbReference>
<dbReference type="GO" id="GO:0046872">
    <property type="term" value="F:metal ion binding"/>
    <property type="evidence" value="ECO:0007669"/>
    <property type="project" value="UniProtKB-KW"/>
</dbReference>
<dbReference type="AlphaFoldDB" id="E7RPQ5"/>